<dbReference type="GO" id="GO:0008652">
    <property type="term" value="P:amino acid biosynthetic process"/>
    <property type="evidence" value="ECO:0007669"/>
    <property type="project" value="UniProtKB-ARBA"/>
</dbReference>
<accession>W4QW36</accession>
<dbReference type="InterPro" id="IPR043132">
    <property type="entry name" value="BCAT-like_C"/>
</dbReference>
<dbReference type="Gene3D" id="3.20.10.10">
    <property type="entry name" value="D-amino Acid Aminotransferase, subunit A, domain 2"/>
    <property type="match status" value="1"/>
</dbReference>
<dbReference type="GO" id="GO:0005829">
    <property type="term" value="C:cytosol"/>
    <property type="evidence" value="ECO:0007669"/>
    <property type="project" value="TreeGrafter"/>
</dbReference>
<dbReference type="InterPro" id="IPR005784">
    <property type="entry name" value="D_amino_transT"/>
</dbReference>
<evidence type="ECO:0000256" key="2">
    <source>
        <dbReference type="ARBA" id="ARBA00009320"/>
    </source>
</evidence>
<dbReference type="GO" id="GO:0046394">
    <property type="term" value="P:carboxylic acid biosynthetic process"/>
    <property type="evidence" value="ECO:0007669"/>
    <property type="project" value="UniProtKB-ARBA"/>
</dbReference>
<evidence type="ECO:0000313" key="14">
    <source>
        <dbReference type="Proteomes" id="UP000018896"/>
    </source>
</evidence>
<dbReference type="NCBIfam" id="TIGR01121">
    <property type="entry name" value="D_amino_aminoT"/>
    <property type="match status" value="1"/>
</dbReference>
<evidence type="ECO:0000256" key="3">
    <source>
        <dbReference type="ARBA" id="ARBA00011738"/>
    </source>
</evidence>
<evidence type="ECO:0000256" key="8">
    <source>
        <dbReference type="ARBA" id="ARBA00022898"/>
    </source>
</evidence>
<gene>
    <name evidence="13" type="ORF">JCM9157_3482</name>
</gene>
<keyword evidence="7 13" id="KW-0808">Transferase</keyword>
<evidence type="ECO:0000256" key="1">
    <source>
        <dbReference type="ARBA" id="ARBA00001933"/>
    </source>
</evidence>
<protein>
    <recommendedName>
        <fullName evidence="5 12">D-alanine aminotransferase</fullName>
        <ecNumber evidence="4 12">2.6.1.21</ecNumber>
    </recommendedName>
</protein>
<dbReference type="InterPro" id="IPR050571">
    <property type="entry name" value="Class-IV_PLP-Dep_Aminotrnsfr"/>
</dbReference>
<keyword evidence="8 11" id="KW-0663">Pyridoxal phosphate</keyword>
<dbReference type="GO" id="GO:0047810">
    <property type="term" value="F:D-alanine-2-oxoglutarate aminotransferase activity"/>
    <property type="evidence" value="ECO:0007669"/>
    <property type="project" value="UniProtKB-EC"/>
</dbReference>
<dbReference type="AlphaFoldDB" id="W4QW36"/>
<comment type="similarity">
    <text evidence="2 10">Belongs to the class-IV pyridoxal-phosphate-dependent aminotransferase family.</text>
</comment>
<comment type="cofactor">
    <cofactor evidence="1 11">
        <name>pyridoxal 5'-phosphate</name>
        <dbReference type="ChEBI" id="CHEBI:597326"/>
    </cofactor>
</comment>
<dbReference type="SUPFAM" id="SSF56752">
    <property type="entry name" value="D-aminoacid aminotransferase-like PLP-dependent enzymes"/>
    <property type="match status" value="1"/>
</dbReference>
<dbReference type="RefSeq" id="WP_035666227.1">
    <property type="nucleotide sequence ID" value="NZ_BAUV01000032.1"/>
</dbReference>
<evidence type="ECO:0000256" key="10">
    <source>
        <dbReference type="RuleBase" id="RU004106"/>
    </source>
</evidence>
<comment type="catalytic activity">
    <reaction evidence="9 12">
        <text>D-alanine + 2-oxoglutarate = D-glutamate + pyruvate</text>
        <dbReference type="Rhea" id="RHEA:15869"/>
        <dbReference type="ChEBI" id="CHEBI:15361"/>
        <dbReference type="ChEBI" id="CHEBI:16810"/>
        <dbReference type="ChEBI" id="CHEBI:29986"/>
        <dbReference type="ChEBI" id="CHEBI:57416"/>
        <dbReference type="EC" id="2.6.1.21"/>
    </reaction>
</comment>
<evidence type="ECO:0000256" key="4">
    <source>
        <dbReference type="ARBA" id="ARBA00012874"/>
    </source>
</evidence>
<evidence type="ECO:0000313" key="13">
    <source>
        <dbReference type="EMBL" id="GAE36321.1"/>
    </source>
</evidence>
<dbReference type="eggNOG" id="COG0115">
    <property type="taxonomic scope" value="Bacteria"/>
</dbReference>
<dbReference type="FunFam" id="3.20.10.10:FF:000002">
    <property type="entry name" value="D-alanine aminotransferase"/>
    <property type="match status" value="1"/>
</dbReference>
<dbReference type="Proteomes" id="UP000018896">
    <property type="component" value="Unassembled WGS sequence"/>
</dbReference>
<organism evidence="13 14">
    <name type="scientific">Halalkalibacter akibai (strain ATCC 43226 / DSM 21942 / CIP 109018 / JCM 9157 / 1139)</name>
    <name type="common">Bacillus akibai</name>
    <dbReference type="NCBI Taxonomy" id="1236973"/>
    <lineage>
        <taxon>Bacteria</taxon>
        <taxon>Bacillati</taxon>
        <taxon>Bacillota</taxon>
        <taxon>Bacilli</taxon>
        <taxon>Bacillales</taxon>
        <taxon>Bacillaceae</taxon>
        <taxon>Halalkalibacter</taxon>
    </lineage>
</organism>
<comment type="function">
    <text evidence="12">Acts on the D-isomers of alanine, leucine, aspartate, glutamate, aminobutyrate, norvaline and asparagine. The enzyme transfers an amino group from a substrate D-amino acid to the pyridoxal phosphate cofactor to form pyridoxamine and an alpha-keto acid in the first half-reaction.</text>
</comment>
<evidence type="ECO:0000256" key="7">
    <source>
        <dbReference type="ARBA" id="ARBA00022679"/>
    </source>
</evidence>
<comment type="subunit">
    <text evidence="3">Homodimer.</text>
</comment>
<dbReference type="STRING" id="1236973.JCM9157_3482"/>
<evidence type="ECO:0000256" key="6">
    <source>
        <dbReference type="ARBA" id="ARBA00022576"/>
    </source>
</evidence>
<dbReference type="PROSITE" id="PS00770">
    <property type="entry name" value="AA_TRANSFER_CLASS_4"/>
    <property type="match status" value="1"/>
</dbReference>
<dbReference type="InterPro" id="IPR043131">
    <property type="entry name" value="BCAT-like_N"/>
</dbReference>
<proteinExistence type="inferred from homology"/>
<evidence type="ECO:0000256" key="5">
    <source>
        <dbReference type="ARBA" id="ARBA00021779"/>
    </source>
</evidence>
<dbReference type="EC" id="2.6.1.21" evidence="4 12"/>
<evidence type="ECO:0000256" key="12">
    <source>
        <dbReference type="RuleBase" id="RU004520"/>
    </source>
</evidence>
<dbReference type="InterPro" id="IPR018300">
    <property type="entry name" value="Aminotrans_IV_CS"/>
</dbReference>
<dbReference type="Pfam" id="PF01063">
    <property type="entry name" value="Aminotran_4"/>
    <property type="match status" value="1"/>
</dbReference>
<dbReference type="InterPro" id="IPR001544">
    <property type="entry name" value="Aminotrans_IV"/>
</dbReference>
<evidence type="ECO:0000256" key="9">
    <source>
        <dbReference type="ARBA" id="ARBA00047911"/>
    </source>
</evidence>
<dbReference type="InterPro" id="IPR036038">
    <property type="entry name" value="Aminotransferase-like"/>
</dbReference>
<keyword evidence="14" id="KW-1185">Reference proteome</keyword>
<dbReference type="Gene3D" id="3.30.470.10">
    <property type="match status" value="1"/>
</dbReference>
<comment type="caution">
    <text evidence="13">The sequence shown here is derived from an EMBL/GenBank/DDBJ whole genome shotgun (WGS) entry which is preliminary data.</text>
</comment>
<dbReference type="GO" id="GO:0046416">
    <property type="term" value="P:D-amino acid metabolic process"/>
    <property type="evidence" value="ECO:0007669"/>
    <property type="project" value="InterPro"/>
</dbReference>
<dbReference type="GO" id="GO:0030170">
    <property type="term" value="F:pyridoxal phosphate binding"/>
    <property type="evidence" value="ECO:0007669"/>
    <property type="project" value="InterPro"/>
</dbReference>
<dbReference type="PANTHER" id="PTHR42743">
    <property type="entry name" value="AMINO-ACID AMINOTRANSFERASE"/>
    <property type="match status" value="1"/>
</dbReference>
<sequence>MEYVILDQQLIPKSEASINFDDRGYYFGDGIYEVVKIYNGQPFAMEMHLDRFRSSSEKLDIAFPMSNEQLSELLMSLLQKNSIDNGLIYFQITRGVEPRNHLYTRQSAPVLTAFTQATKDVATPQEKGLTVWLTDDIRWLRCDIKTINLLGNVLVKREAADHHCHEAILNRDGIMTEGSSSNLFLVKDNVLYTHPATNLILNGITRQLVIKLAKENNYSVVEEPFPVEVLEHADEAFITSSSVEIAPITAVKGQLTTVFDIGPVTLHLQKKFAEILPK</sequence>
<evidence type="ECO:0000256" key="11">
    <source>
        <dbReference type="RuleBase" id="RU004516"/>
    </source>
</evidence>
<name>W4QW36_HALA3</name>
<dbReference type="EMBL" id="BAUV01000032">
    <property type="protein sequence ID" value="GAE36321.1"/>
    <property type="molecule type" value="Genomic_DNA"/>
</dbReference>
<reference evidence="13 14" key="1">
    <citation type="journal article" date="2014" name="Genome Announc.">
        <title>Draft Genome Sequences of Three Alkaliphilic Bacillus Strains, Bacillus wakoensis JCM 9140T, Bacillus akibai JCM 9157T, and Bacillus hemicellulosilyticus JCM 9152T.</title>
        <authorList>
            <person name="Yuki M."/>
            <person name="Oshima K."/>
            <person name="Suda W."/>
            <person name="Oshida Y."/>
            <person name="Kitamura K."/>
            <person name="Iida T."/>
            <person name="Hattori M."/>
            <person name="Ohkuma M."/>
        </authorList>
    </citation>
    <scope>NUCLEOTIDE SEQUENCE [LARGE SCALE GENOMIC DNA]</scope>
    <source>
        <strain evidence="13 14">JCM 9157</strain>
    </source>
</reference>
<dbReference type="OrthoDB" id="9805628at2"/>
<dbReference type="PANTHER" id="PTHR42743:SF10">
    <property type="entry name" value="D-ALANINE AMINOTRANSFERASE"/>
    <property type="match status" value="1"/>
</dbReference>
<dbReference type="CDD" id="cd01558">
    <property type="entry name" value="D-AAT_like"/>
    <property type="match status" value="1"/>
</dbReference>
<keyword evidence="6 13" id="KW-0032">Aminotransferase</keyword>